<sequence length="399" mass="42729">MSWRDQLRRASFRGVEFHTVSDSATFGRRTVLHEFPFRDLPYSEDLGRKAREIRIVGFVLGDDYLTTLDSLIAAIEQAGPGKLVHPKYGELTVSISGSGVTVEQTDTEGGMARINFACIESGEARFPASQVATQDVLKAVADDGKRTAIAGFLSRFSLDNLPAWAQELSINRARAFLDQVRNVIGPIAGVASGRGSVLGLLDALSPDLGSLLRNGMAFTNEIGNLVDTMRIGLDGRTAVRVFGGLASIGQGEAPLPLTTATRRRDAQCRAALIPYLQASVAIERARAVADIEFTDYEDAVAVRDSVVAQIDTVADTTTDDRVFDALSALRAAVVRDIAARGADLARLVAVTPVTTLPALVLAHRLYQDATLEADILARNRIVHPGFVPAGHALEVPVNG</sequence>
<protein>
    <submittedName>
        <fullName evidence="2">DNA circularization protein</fullName>
    </submittedName>
</protein>
<dbReference type="InterPro" id="IPR009826">
    <property type="entry name" value="DNA_circ_N"/>
</dbReference>
<comment type="caution">
    <text evidence="2">The sequence shown here is derived from an EMBL/GenBank/DDBJ whole genome shotgun (WGS) entry which is preliminary data.</text>
</comment>
<reference evidence="3" key="1">
    <citation type="journal article" date="2019" name="Int. J. Syst. Evol. Microbiol.">
        <title>The Global Catalogue of Microorganisms (GCM) 10K type strain sequencing project: providing services to taxonomists for standard genome sequencing and annotation.</title>
        <authorList>
            <consortium name="The Broad Institute Genomics Platform"/>
            <consortium name="The Broad Institute Genome Sequencing Center for Infectious Disease"/>
            <person name="Wu L."/>
            <person name="Ma J."/>
        </authorList>
    </citation>
    <scope>NUCLEOTIDE SEQUENCE [LARGE SCALE GENOMIC DNA]</scope>
    <source>
        <strain evidence="3">KCTC 42441</strain>
    </source>
</reference>
<dbReference type="Pfam" id="PF07157">
    <property type="entry name" value="DNA_circ_N"/>
    <property type="match status" value="1"/>
</dbReference>
<accession>A0ABV7XKV7</accession>
<name>A0ABV7XKV7_9GAMM</name>
<organism evidence="2 3">
    <name type="scientific">Luteimonas soli</name>
    <dbReference type="NCBI Taxonomy" id="1648966"/>
    <lineage>
        <taxon>Bacteria</taxon>
        <taxon>Pseudomonadati</taxon>
        <taxon>Pseudomonadota</taxon>
        <taxon>Gammaproteobacteria</taxon>
        <taxon>Lysobacterales</taxon>
        <taxon>Lysobacteraceae</taxon>
        <taxon>Luteimonas</taxon>
    </lineage>
</organism>
<gene>
    <name evidence="2" type="ORF">ACFONC_11625</name>
</gene>
<dbReference type="Proteomes" id="UP001595705">
    <property type="component" value="Unassembled WGS sequence"/>
</dbReference>
<evidence type="ECO:0000313" key="2">
    <source>
        <dbReference type="EMBL" id="MFC3716800.1"/>
    </source>
</evidence>
<proteinExistence type="predicted"/>
<dbReference type="RefSeq" id="WP_386744212.1">
    <property type="nucleotide sequence ID" value="NZ_JBHRYA010000007.1"/>
</dbReference>
<feature type="domain" description="DNA circulation N-terminal" evidence="1">
    <location>
        <begin position="7"/>
        <end position="93"/>
    </location>
</feature>
<dbReference type="EMBL" id="JBHRYA010000007">
    <property type="protein sequence ID" value="MFC3716800.1"/>
    <property type="molecule type" value="Genomic_DNA"/>
</dbReference>
<evidence type="ECO:0000259" key="1">
    <source>
        <dbReference type="Pfam" id="PF07157"/>
    </source>
</evidence>
<keyword evidence="3" id="KW-1185">Reference proteome</keyword>
<evidence type="ECO:0000313" key="3">
    <source>
        <dbReference type="Proteomes" id="UP001595705"/>
    </source>
</evidence>